<protein>
    <submittedName>
        <fullName evidence="1">HK97 family phage portal protein</fullName>
    </submittedName>
</protein>
<sequence>MRAPQTPLARAMARLFKRDDAPVSDPITIPSRSESAAEVSPNEALTLGAVYRAVSIRVAGLCQLSIDVERAGKTITTPSLLTRPDVDTSYRAFIEQTAVSLSLAGNAYWRITRNDRLEVSSLEVLNPHDVTIRTNAAGRVVGFSHRGADLKTSEIKHLSKLRVPGTPYGLGPIQAARAELRGAIDLRDYASKVSTASDVPTGVLSASMPLTDEEAKATKAAWQESHGGKRGVAVLGSGLTYAATYLTPADAQFLESQRFSVIAIARLFGVPASLMLSGIDGSALTYANISQEWLGFVKFGLADDIAEIEEAFSDLLPRGQRARFNPEALLRLDTTGRYAAHESALRAGWLLPSEVRAIENLPEVSDIDTRVPPARPTEKAAA</sequence>
<dbReference type="Proteomes" id="UP001239085">
    <property type="component" value="Unassembled WGS sequence"/>
</dbReference>
<name>A0ABU0PEA8_9MICO</name>
<comment type="caution">
    <text evidence="1">The sequence shown here is derived from an EMBL/GenBank/DDBJ whole genome shotgun (WGS) entry which is preliminary data.</text>
</comment>
<dbReference type="NCBIfam" id="TIGR01537">
    <property type="entry name" value="portal_HK97"/>
    <property type="match status" value="1"/>
</dbReference>
<dbReference type="InterPro" id="IPR006427">
    <property type="entry name" value="Portal_HK97"/>
</dbReference>
<dbReference type="Pfam" id="PF04860">
    <property type="entry name" value="Phage_portal"/>
    <property type="match status" value="1"/>
</dbReference>
<gene>
    <name evidence="1" type="ORF">QFZ46_003819</name>
</gene>
<accession>A0ABU0PEA8</accession>
<dbReference type="InterPro" id="IPR006944">
    <property type="entry name" value="Phage/GTA_portal"/>
</dbReference>
<reference evidence="1 2" key="1">
    <citation type="submission" date="2023-07" db="EMBL/GenBank/DDBJ databases">
        <title>Comparative genomics of wheat-associated soil bacteria to identify genetic determinants of phenazine resistance.</title>
        <authorList>
            <person name="Mouncey N."/>
        </authorList>
    </citation>
    <scope>NUCLEOTIDE SEQUENCE [LARGE SCALE GENOMIC DNA]</scope>
    <source>
        <strain evidence="1 2">W2I7</strain>
    </source>
</reference>
<evidence type="ECO:0000313" key="2">
    <source>
        <dbReference type="Proteomes" id="UP001239085"/>
    </source>
</evidence>
<dbReference type="Gene3D" id="3.30.1120.70">
    <property type="match status" value="1"/>
</dbReference>
<evidence type="ECO:0000313" key="1">
    <source>
        <dbReference type="EMBL" id="MDQ0645659.1"/>
    </source>
</evidence>
<dbReference type="RefSeq" id="WP_307364135.1">
    <property type="nucleotide sequence ID" value="NZ_JAUSXK010000001.1"/>
</dbReference>
<organism evidence="1 2">
    <name type="scientific">Microbacterium murale</name>
    <dbReference type="NCBI Taxonomy" id="1081040"/>
    <lineage>
        <taxon>Bacteria</taxon>
        <taxon>Bacillati</taxon>
        <taxon>Actinomycetota</taxon>
        <taxon>Actinomycetes</taxon>
        <taxon>Micrococcales</taxon>
        <taxon>Microbacteriaceae</taxon>
        <taxon>Microbacterium</taxon>
    </lineage>
</organism>
<keyword evidence="2" id="KW-1185">Reference proteome</keyword>
<dbReference type="Gene3D" id="1.20.1270.210">
    <property type="match status" value="1"/>
</dbReference>
<dbReference type="EMBL" id="JAUSXK010000001">
    <property type="protein sequence ID" value="MDQ0645659.1"/>
    <property type="molecule type" value="Genomic_DNA"/>
</dbReference>
<proteinExistence type="predicted"/>
<dbReference type="Gene3D" id="3.40.140.120">
    <property type="match status" value="1"/>
</dbReference>